<dbReference type="InterPro" id="IPR001387">
    <property type="entry name" value="Cro/C1-type_HTH"/>
</dbReference>
<comment type="caution">
    <text evidence="2">The sequence shown here is derived from an EMBL/GenBank/DDBJ whole genome shotgun (WGS) entry which is preliminary data.</text>
</comment>
<evidence type="ECO:0000313" key="2">
    <source>
        <dbReference type="EMBL" id="KKL48308.1"/>
    </source>
</evidence>
<reference evidence="2" key="1">
    <citation type="journal article" date="2015" name="Nature">
        <title>Complex archaea that bridge the gap between prokaryotes and eukaryotes.</title>
        <authorList>
            <person name="Spang A."/>
            <person name="Saw J.H."/>
            <person name="Jorgensen S.L."/>
            <person name="Zaremba-Niedzwiedzka K."/>
            <person name="Martijn J."/>
            <person name="Lind A.E."/>
            <person name="van Eijk R."/>
            <person name="Schleper C."/>
            <person name="Guy L."/>
            <person name="Ettema T.J."/>
        </authorList>
    </citation>
    <scope>NUCLEOTIDE SEQUENCE</scope>
</reference>
<name>A0A0F9CG65_9ZZZZ</name>
<feature type="domain" description="HTH cro/C1-type" evidence="1">
    <location>
        <begin position="9"/>
        <end position="41"/>
    </location>
</feature>
<gene>
    <name evidence="2" type="ORF">LCGC14_2326840</name>
</gene>
<dbReference type="Gene3D" id="1.10.260.40">
    <property type="entry name" value="lambda repressor-like DNA-binding domains"/>
    <property type="match status" value="1"/>
</dbReference>
<proteinExistence type="predicted"/>
<organism evidence="2">
    <name type="scientific">marine sediment metagenome</name>
    <dbReference type="NCBI Taxonomy" id="412755"/>
    <lineage>
        <taxon>unclassified sequences</taxon>
        <taxon>metagenomes</taxon>
        <taxon>ecological metagenomes</taxon>
    </lineage>
</organism>
<dbReference type="GO" id="GO:0003677">
    <property type="term" value="F:DNA binding"/>
    <property type="evidence" value="ECO:0007669"/>
    <property type="project" value="InterPro"/>
</dbReference>
<dbReference type="InterPro" id="IPR010982">
    <property type="entry name" value="Lambda_DNA-bd_dom_sf"/>
</dbReference>
<dbReference type="AlphaFoldDB" id="A0A0F9CG65"/>
<dbReference type="EMBL" id="LAZR01033359">
    <property type="protein sequence ID" value="KKL48308.1"/>
    <property type="molecule type" value="Genomic_DNA"/>
</dbReference>
<dbReference type="Pfam" id="PF01381">
    <property type="entry name" value="HTH_3"/>
    <property type="match status" value="1"/>
</dbReference>
<dbReference type="SUPFAM" id="SSF47413">
    <property type="entry name" value="lambda repressor-like DNA-binding domains"/>
    <property type="match status" value="1"/>
</dbReference>
<dbReference type="PROSITE" id="PS50943">
    <property type="entry name" value="HTH_CROC1"/>
    <property type="match status" value="1"/>
</dbReference>
<protein>
    <recommendedName>
        <fullName evidence="1">HTH cro/C1-type domain-containing protein</fullName>
    </recommendedName>
</protein>
<accession>A0A0F9CG65</accession>
<dbReference type="CDD" id="cd00093">
    <property type="entry name" value="HTH_XRE"/>
    <property type="match status" value="1"/>
</dbReference>
<sequence>MEANVSKEVRQLRVLKNWTQSELAREIPVSLPTVQRWESGRPVRGLAVKQMLGRLFEEAGIGETVAPSEAEGERT</sequence>
<evidence type="ECO:0000259" key="1">
    <source>
        <dbReference type="PROSITE" id="PS50943"/>
    </source>
</evidence>